<dbReference type="PANTHER" id="PTHR15004">
    <property type="entry name" value="GLUTAMYL-TRNA(GLN) AMIDOTRANSFERASE SUBUNIT C, MITOCHONDRIAL"/>
    <property type="match status" value="1"/>
</dbReference>
<dbReference type="GeneID" id="69514809"/>
<dbReference type="NCBIfam" id="TIGR00135">
    <property type="entry name" value="gatC"/>
    <property type="match status" value="1"/>
</dbReference>
<comment type="subunit">
    <text evidence="2 6">Heterotrimer of A, B and C subunits.</text>
</comment>
<keyword evidence="6" id="KW-0547">Nucleotide-binding</keyword>
<keyword evidence="6" id="KW-0436">Ligase</keyword>
<dbReference type="Pfam" id="PF02686">
    <property type="entry name" value="GatC"/>
    <property type="match status" value="1"/>
</dbReference>
<reference evidence="8 9" key="1">
    <citation type="journal article" date="2020" name="Cell Host Microbe">
        <title>Functional and Genomic Variation between Human-Derived Isolates of Lachnospiraceae Reveals Inter- and Intra-Species Diversity.</title>
        <authorList>
            <person name="Sorbara M.T."/>
            <person name="Littmann E.R."/>
            <person name="Fontana E."/>
            <person name="Moody T.U."/>
            <person name="Kohout C.E."/>
            <person name="Gjonbalaj M."/>
            <person name="Eaton V."/>
            <person name="Seok R."/>
            <person name="Leiner I.M."/>
            <person name="Pamer E.G."/>
        </authorList>
    </citation>
    <scope>NUCLEOTIDE SEQUENCE [LARGE SCALE GENOMIC DNA]</scope>
    <source>
        <strain evidence="8 9">MSK.17.74</strain>
    </source>
</reference>
<dbReference type="InterPro" id="IPR003837">
    <property type="entry name" value="GatC"/>
</dbReference>
<dbReference type="HAMAP" id="MF_00122">
    <property type="entry name" value="GatC"/>
    <property type="match status" value="1"/>
</dbReference>
<dbReference type="Gene3D" id="1.10.20.60">
    <property type="entry name" value="Glu-tRNAGln amidotransferase C subunit, N-terminal domain"/>
    <property type="match status" value="1"/>
</dbReference>
<dbReference type="PANTHER" id="PTHR15004:SF0">
    <property type="entry name" value="GLUTAMYL-TRNA(GLN) AMIDOTRANSFERASE SUBUNIT C, MITOCHONDRIAL"/>
    <property type="match status" value="1"/>
</dbReference>
<comment type="function">
    <text evidence="3 6">Allows the formation of correctly charged Asn-tRNA(Asn) or Gln-tRNA(Gln) through the transamidation of misacylated Asp-tRNA(Asn) or Glu-tRNA(Gln) in organisms which lack either or both of asparaginyl-tRNA or glutaminyl-tRNA synthetases. The reaction takes place in the presence of glutamine and ATP through an activated phospho-Asp-tRNA(Asn) or phospho-Glu-tRNA(Gln).</text>
</comment>
<dbReference type="RefSeq" id="WP_118578476.1">
    <property type="nucleotide sequence ID" value="NZ_JAAIPU010000005.1"/>
</dbReference>
<keyword evidence="9" id="KW-1185">Reference proteome</keyword>
<comment type="catalytic activity">
    <reaction evidence="4 6">
        <text>L-aspartyl-tRNA(Asn) + L-glutamine + ATP + H2O = L-asparaginyl-tRNA(Asn) + L-glutamate + ADP + phosphate + 2 H(+)</text>
        <dbReference type="Rhea" id="RHEA:14513"/>
        <dbReference type="Rhea" id="RHEA-COMP:9674"/>
        <dbReference type="Rhea" id="RHEA-COMP:9677"/>
        <dbReference type="ChEBI" id="CHEBI:15377"/>
        <dbReference type="ChEBI" id="CHEBI:15378"/>
        <dbReference type="ChEBI" id="CHEBI:29985"/>
        <dbReference type="ChEBI" id="CHEBI:30616"/>
        <dbReference type="ChEBI" id="CHEBI:43474"/>
        <dbReference type="ChEBI" id="CHEBI:58359"/>
        <dbReference type="ChEBI" id="CHEBI:78515"/>
        <dbReference type="ChEBI" id="CHEBI:78516"/>
        <dbReference type="ChEBI" id="CHEBI:456216"/>
    </reaction>
</comment>
<sequence length="97" mass="10942">MAKQIDDETMENVCILAKLSLTEEEKEKAKKDMQEMLDYVDKLDELDTSSVEPMSHIFGDQNVFREDEVTNGDNSEAMLANAPKAKEGQYQVPKTIG</sequence>
<evidence type="ECO:0000256" key="3">
    <source>
        <dbReference type="ARBA" id="ARBA00024799"/>
    </source>
</evidence>
<comment type="similarity">
    <text evidence="1 6">Belongs to the GatC family.</text>
</comment>
<comment type="catalytic activity">
    <reaction evidence="5 6">
        <text>L-glutamyl-tRNA(Gln) + L-glutamine + ATP + H2O = L-glutaminyl-tRNA(Gln) + L-glutamate + ADP + phosphate + H(+)</text>
        <dbReference type="Rhea" id="RHEA:17521"/>
        <dbReference type="Rhea" id="RHEA-COMP:9681"/>
        <dbReference type="Rhea" id="RHEA-COMP:9684"/>
        <dbReference type="ChEBI" id="CHEBI:15377"/>
        <dbReference type="ChEBI" id="CHEBI:15378"/>
        <dbReference type="ChEBI" id="CHEBI:29985"/>
        <dbReference type="ChEBI" id="CHEBI:30616"/>
        <dbReference type="ChEBI" id="CHEBI:43474"/>
        <dbReference type="ChEBI" id="CHEBI:58359"/>
        <dbReference type="ChEBI" id="CHEBI:78520"/>
        <dbReference type="ChEBI" id="CHEBI:78521"/>
        <dbReference type="ChEBI" id="CHEBI:456216"/>
    </reaction>
</comment>
<evidence type="ECO:0000256" key="2">
    <source>
        <dbReference type="ARBA" id="ARBA00011123"/>
    </source>
</evidence>
<keyword evidence="6" id="KW-0067">ATP-binding</keyword>
<comment type="caution">
    <text evidence="8">The sequence shown here is derived from an EMBL/GenBank/DDBJ whole genome shotgun (WGS) entry which is preliminary data.</text>
</comment>
<dbReference type="EC" id="6.3.5.-" evidence="6"/>
<evidence type="ECO:0000313" key="9">
    <source>
        <dbReference type="Proteomes" id="UP001644719"/>
    </source>
</evidence>
<gene>
    <name evidence="6 8" type="primary">gatC</name>
    <name evidence="8" type="ORF">G5B17_13590</name>
</gene>
<evidence type="ECO:0000313" key="8">
    <source>
        <dbReference type="EMBL" id="NSG86414.1"/>
    </source>
</evidence>
<dbReference type="Proteomes" id="UP001644719">
    <property type="component" value="Unassembled WGS sequence"/>
</dbReference>
<evidence type="ECO:0000256" key="4">
    <source>
        <dbReference type="ARBA" id="ARBA00047380"/>
    </source>
</evidence>
<keyword evidence="6" id="KW-0648">Protein biosynthesis</keyword>
<evidence type="ECO:0000256" key="6">
    <source>
        <dbReference type="HAMAP-Rule" id="MF_00122"/>
    </source>
</evidence>
<evidence type="ECO:0000256" key="1">
    <source>
        <dbReference type="ARBA" id="ARBA00010757"/>
    </source>
</evidence>
<protein>
    <recommendedName>
        <fullName evidence="6">Aspartyl/glutamyl-tRNA(Asn/Gln) amidotransferase subunit C</fullName>
        <shortName evidence="6">Asp/Glu-ADT subunit C</shortName>
        <ecNumber evidence="6">6.3.5.-</ecNumber>
    </recommendedName>
</protein>
<accession>A0ABX2H897</accession>
<organism evidence="8 9">
    <name type="scientific">Blautia faecis</name>
    <dbReference type="NCBI Taxonomy" id="871665"/>
    <lineage>
        <taxon>Bacteria</taxon>
        <taxon>Bacillati</taxon>
        <taxon>Bacillota</taxon>
        <taxon>Clostridia</taxon>
        <taxon>Lachnospirales</taxon>
        <taxon>Lachnospiraceae</taxon>
        <taxon>Blautia</taxon>
    </lineage>
</organism>
<dbReference type="EMBL" id="JAAITS010000039">
    <property type="protein sequence ID" value="NSG86414.1"/>
    <property type="molecule type" value="Genomic_DNA"/>
</dbReference>
<proteinExistence type="inferred from homology"/>
<name>A0ABX2H897_9FIRM</name>
<feature type="coiled-coil region" evidence="7">
    <location>
        <begin position="16"/>
        <end position="46"/>
    </location>
</feature>
<dbReference type="SUPFAM" id="SSF141000">
    <property type="entry name" value="Glu-tRNAGln amidotransferase C subunit"/>
    <property type="match status" value="1"/>
</dbReference>
<evidence type="ECO:0000256" key="7">
    <source>
        <dbReference type="SAM" id="Coils"/>
    </source>
</evidence>
<keyword evidence="7" id="KW-0175">Coiled coil</keyword>
<evidence type="ECO:0000256" key="5">
    <source>
        <dbReference type="ARBA" id="ARBA00047913"/>
    </source>
</evidence>
<dbReference type="InterPro" id="IPR036113">
    <property type="entry name" value="Asp/Glu-ADT_sf_sub_c"/>
</dbReference>